<dbReference type="Pfam" id="PF10055">
    <property type="entry name" value="DUF2292"/>
    <property type="match status" value="1"/>
</dbReference>
<dbReference type="Proteomes" id="UP000007721">
    <property type="component" value="Chromosome"/>
</dbReference>
<dbReference type="HOGENOM" id="CLU_198116_3_0_7"/>
<proteinExistence type="predicted"/>
<reference evidence="1 2" key="1">
    <citation type="submission" date="2009-01" db="EMBL/GenBank/DDBJ databases">
        <title>Complete sequence of Geobacter sp. FRC-32.</title>
        <authorList>
            <consortium name="US DOE Joint Genome Institute"/>
            <person name="Lucas S."/>
            <person name="Copeland A."/>
            <person name="Lapidus A."/>
            <person name="Glavina del Rio T."/>
            <person name="Dalin E."/>
            <person name="Tice H."/>
            <person name="Bruce D."/>
            <person name="Goodwin L."/>
            <person name="Pitluck S."/>
            <person name="Saunders E."/>
            <person name="Brettin T."/>
            <person name="Detter J.C."/>
            <person name="Han C."/>
            <person name="Larimer F."/>
            <person name="Land M."/>
            <person name="Hauser L."/>
            <person name="Kyrpides N."/>
            <person name="Ovchinnikova G."/>
            <person name="Kostka J."/>
            <person name="Richardson P."/>
        </authorList>
    </citation>
    <scope>NUCLEOTIDE SEQUENCE [LARGE SCALE GENOMIC DNA]</scope>
    <source>
        <strain evidence="2">DSM 22248 / JCM 15807 / FRC-32</strain>
    </source>
</reference>
<dbReference type="AlphaFoldDB" id="B9M030"/>
<evidence type="ECO:0008006" key="3">
    <source>
        <dbReference type="Google" id="ProtNLM"/>
    </source>
</evidence>
<dbReference type="RefSeq" id="WP_012647539.1">
    <property type="nucleotide sequence ID" value="NC_011979.1"/>
</dbReference>
<organism evidence="1 2">
    <name type="scientific">Geotalea daltonii (strain DSM 22248 / JCM 15807 / FRC-32)</name>
    <name type="common">Geobacter daltonii</name>
    <dbReference type="NCBI Taxonomy" id="316067"/>
    <lineage>
        <taxon>Bacteria</taxon>
        <taxon>Pseudomonadati</taxon>
        <taxon>Thermodesulfobacteriota</taxon>
        <taxon>Desulfuromonadia</taxon>
        <taxon>Geobacterales</taxon>
        <taxon>Geobacteraceae</taxon>
        <taxon>Geotalea</taxon>
    </lineage>
</organism>
<dbReference type="KEGG" id="geo:Geob_2457"/>
<sequence>MTQVPVIIRKCSDSLPEGALDTLAEMVKGVRYGSITLVVQNGRLAQIDKTEKFRLSKAQ</sequence>
<dbReference type="InterPro" id="IPR018743">
    <property type="entry name" value="DUF2292"/>
</dbReference>
<dbReference type="STRING" id="316067.Geob_2457"/>
<keyword evidence="2" id="KW-1185">Reference proteome</keyword>
<evidence type="ECO:0000313" key="2">
    <source>
        <dbReference type="Proteomes" id="UP000007721"/>
    </source>
</evidence>
<name>B9M030_GEODF</name>
<evidence type="ECO:0000313" key="1">
    <source>
        <dbReference type="EMBL" id="ACM20810.1"/>
    </source>
</evidence>
<gene>
    <name evidence="1" type="ordered locus">Geob_2457</name>
</gene>
<accession>B9M030</accession>
<dbReference type="OrthoDB" id="6905012at2"/>
<dbReference type="EMBL" id="CP001390">
    <property type="protein sequence ID" value="ACM20810.1"/>
    <property type="molecule type" value="Genomic_DNA"/>
</dbReference>
<protein>
    <recommendedName>
        <fullName evidence="3">DUF2292 domain-containing protein</fullName>
    </recommendedName>
</protein>